<feature type="region of interest" description="Disordered" evidence="1">
    <location>
        <begin position="74"/>
        <end position="107"/>
    </location>
</feature>
<evidence type="ECO:0000259" key="2">
    <source>
        <dbReference type="Pfam" id="PF15535"/>
    </source>
</evidence>
<reference evidence="3 4" key="1">
    <citation type="submission" date="2020-02" db="EMBL/GenBank/DDBJ databases">
        <title>Broccoli isolated Pseudomonas sp.</title>
        <authorList>
            <person name="Fujikawa T."/>
            <person name="Sawada H."/>
        </authorList>
    </citation>
    <scope>NUCLEOTIDE SEQUENCE [LARGE SCALE GENOMIC DNA]</scope>
    <source>
        <strain evidence="3 4">JCM 32154</strain>
    </source>
</reference>
<name>A0A6I5RX43_9PSED</name>
<dbReference type="AlphaFoldDB" id="A0A6I5RX43"/>
<proteinExistence type="predicted"/>
<evidence type="ECO:0000313" key="4">
    <source>
        <dbReference type="Proteomes" id="UP000471751"/>
    </source>
</evidence>
<evidence type="ECO:0000313" key="3">
    <source>
        <dbReference type="EMBL" id="NES11878.1"/>
    </source>
</evidence>
<evidence type="ECO:0000256" key="1">
    <source>
        <dbReference type="SAM" id="MobiDB-lite"/>
    </source>
</evidence>
<keyword evidence="4" id="KW-1185">Reference proteome</keyword>
<sequence length="107" mass="11684">APNPVFWIDPFGLVKNKYKVRKPPKDAYDSSGAKAPGKPGDTEGFCDCKGGETWARLDDGRGAGWVDREDNVWVPTGQGPDAHGGPHWDVQMPGGDYENVYPGGRRR</sequence>
<comment type="caution">
    <text evidence="3">The sequence shown here is derived from an EMBL/GenBank/DDBJ whole genome shotgun (WGS) entry which is preliminary data.</text>
</comment>
<dbReference type="EMBL" id="JAAHBT010000341">
    <property type="protein sequence ID" value="NES11878.1"/>
    <property type="molecule type" value="Genomic_DNA"/>
</dbReference>
<feature type="region of interest" description="Disordered" evidence="1">
    <location>
        <begin position="22"/>
        <end position="42"/>
    </location>
</feature>
<organism evidence="3 4">
    <name type="scientific">Pseudomonas laurentiana</name>
    <dbReference type="NCBI Taxonomy" id="2364649"/>
    <lineage>
        <taxon>Bacteria</taxon>
        <taxon>Pseudomonadati</taxon>
        <taxon>Pseudomonadota</taxon>
        <taxon>Gammaproteobacteria</taxon>
        <taxon>Pseudomonadales</taxon>
        <taxon>Pseudomonadaceae</taxon>
        <taxon>Pseudomonas</taxon>
    </lineage>
</organism>
<accession>A0A6I5RX43</accession>
<dbReference type="Proteomes" id="UP000471751">
    <property type="component" value="Unassembled WGS sequence"/>
</dbReference>
<dbReference type="InterPro" id="IPR029108">
    <property type="entry name" value="Ntox37-like_C"/>
</dbReference>
<gene>
    <name evidence="3" type="ORF">G3O07_22530</name>
</gene>
<feature type="non-terminal residue" evidence="3">
    <location>
        <position position="1"/>
    </location>
</feature>
<dbReference type="Pfam" id="PF15535">
    <property type="entry name" value="Ntox37"/>
    <property type="match status" value="1"/>
</dbReference>
<protein>
    <recommendedName>
        <fullName evidence="2">Toxin 37-like C-terminal domain-containing protein</fullName>
    </recommendedName>
</protein>
<feature type="domain" description="Toxin 37-like C-terminal" evidence="2">
    <location>
        <begin position="33"/>
        <end position="104"/>
    </location>
</feature>